<feature type="signal peptide" evidence="2">
    <location>
        <begin position="1"/>
        <end position="21"/>
    </location>
</feature>
<keyword evidence="2" id="KW-0732">Signal</keyword>
<feature type="chain" id="PRO_5001973448" evidence="2">
    <location>
        <begin position="22"/>
        <end position="182"/>
    </location>
</feature>
<dbReference type="STRING" id="1385515.GCA_000423325_01694"/>
<evidence type="ECO:0000313" key="4">
    <source>
        <dbReference type="Proteomes" id="UP000030003"/>
    </source>
</evidence>
<dbReference type="Proteomes" id="UP000030003">
    <property type="component" value="Unassembled WGS sequence"/>
</dbReference>
<sequence>MKILTPALAAALAVAGGPALAQEGHGHDHHATADHAAHAAHAANPTHQHDPDHHAAHHGAMEIPADHVPWAPDAPLMEGMRRVGGAVGTLRHHEMGHLADEQVLTLAEEVDGAIAYMFANCSLDPEPDIALHGLLARLMAGTRDLAEDPSDATPVAGMRAAVEDYPKLFEDPGFTADLAPAE</sequence>
<dbReference type="AlphaFoldDB" id="A0A0A0M794"/>
<organism evidence="3 4">
    <name type="scientific">Lysobacter defluvii IMMIB APB-9 = DSM 18482</name>
    <dbReference type="NCBI Taxonomy" id="1385515"/>
    <lineage>
        <taxon>Bacteria</taxon>
        <taxon>Pseudomonadati</taxon>
        <taxon>Pseudomonadota</taxon>
        <taxon>Gammaproteobacteria</taxon>
        <taxon>Lysobacterales</taxon>
        <taxon>Lysobacteraceae</taxon>
        <taxon>Novilysobacter</taxon>
    </lineage>
</organism>
<gene>
    <name evidence="3" type="ORF">N791_13430</name>
</gene>
<evidence type="ECO:0000256" key="2">
    <source>
        <dbReference type="SAM" id="SignalP"/>
    </source>
</evidence>
<dbReference type="OrthoDB" id="6933865at2"/>
<accession>A0A0A0M794</accession>
<evidence type="ECO:0000256" key="1">
    <source>
        <dbReference type="SAM" id="MobiDB-lite"/>
    </source>
</evidence>
<protein>
    <submittedName>
        <fullName evidence="3">DnrO protein</fullName>
    </submittedName>
</protein>
<comment type="caution">
    <text evidence="3">The sequence shown here is derived from an EMBL/GenBank/DDBJ whole genome shotgun (WGS) entry which is preliminary data.</text>
</comment>
<keyword evidence="4" id="KW-1185">Reference proteome</keyword>
<feature type="compositionally biased region" description="Basic and acidic residues" evidence="1">
    <location>
        <begin position="24"/>
        <end position="37"/>
    </location>
</feature>
<name>A0A0A0M794_9GAMM</name>
<dbReference type="RefSeq" id="WP_036136697.1">
    <property type="nucleotide sequence ID" value="NZ_AUHT01000008.1"/>
</dbReference>
<dbReference type="EMBL" id="AVBH01000044">
    <property type="protein sequence ID" value="KGO98868.1"/>
    <property type="molecule type" value="Genomic_DNA"/>
</dbReference>
<proteinExistence type="predicted"/>
<reference evidence="3 4" key="1">
    <citation type="submission" date="2013-08" db="EMBL/GenBank/DDBJ databases">
        <title>Genomic analysis of Lysobacter defluvii.</title>
        <authorList>
            <person name="Wang Q."/>
            <person name="Wang G."/>
        </authorList>
    </citation>
    <scope>NUCLEOTIDE SEQUENCE [LARGE SCALE GENOMIC DNA]</scope>
    <source>
        <strain evidence="3 4">IMMIB APB-9</strain>
    </source>
</reference>
<evidence type="ECO:0000313" key="3">
    <source>
        <dbReference type="EMBL" id="KGO98868.1"/>
    </source>
</evidence>
<dbReference type="eggNOG" id="ENOG5032SD0">
    <property type="taxonomic scope" value="Bacteria"/>
</dbReference>
<feature type="region of interest" description="Disordered" evidence="1">
    <location>
        <begin position="20"/>
        <end position="56"/>
    </location>
</feature>